<name>A0A6A6VQY2_9PLEO</name>
<feature type="region of interest" description="Disordered" evidence="1">
    <location>
        <begin position="37"/>
        <end position="100"/>
    </location>
</feature>
<dbReference type="AlphaFoldDB" id="A0A6A6VQY2"/>
<feature type="compositionally biased region" description="Polar residues" evidence="1">
    <location>
        <begin position="61"/>
        <end position="71"/>
    </location>
</feature>
<accession>A0A6A6VQY2</accession>
<dbReference type="Proteomes" id="UP000799440">
    <property type="component" value="Unassembled WGS sequence"/>
</dbReference>
<evidence type="ECO:0000256" key="1">
    <source>
        <dbReference type="SAM" id="MobiDB-lite"/>
    </source>
</evidence>
<sequence length="100" mass="10758">MSTESSKAPSTGSTIFTFLALYLTTLFSLDTWGAAQSSPYRAPGTHVRPLQRTPRRDSYQGRMTSLRSNGSRDVGRVPSVQDSRPPMRMGGTASCGACAL</sequence>
<protein>
    <submittedName>
        <fullName evidence="2">Uncharacterized protein</fullName>
    </submittedName>
</protein>
<gene>
    <name evidence="2" type="ORF">M011DRAFT_21334</name>
</gene>
<keyword evidence="3" id="KW-1185">Reference proteome</keyword>
<reference evidence="2" key="1">
    <citation type="journal article" date="2020" name="Stud. Mycol.">
        <title>101 Dothideomycetes genomes: a test case for predicting lifestyles and emergence of pathogens.</title>
        <authorList>
            <person name="Haridas S."/>
            <person name="Albert R."/>
            <person name="Binder M."/>
            <person name="Bloem J."/>
            <person name="Labutti K."/>
            <person name="Salamov A."/>
            <person name="Andreopoulos B."/>
            <person name="Baker S."/>
            <person name="Barry K."/>
            <person name="Bills G."/>
            <person name="Bluhm B."/>
            <person name="Cannon C."/>
            <person name="Castanera R."/>
            <person name="Culley D."/>
            <person name="Daum C."/>
            <person name="Ezra D."/>
            <person name="Gonzalez J."/>
            <person name="Henrissat B."/>
            <person name="Kuo A."/>
            <person name="Liang C."/>
            <person name="Lipzen A."/>
            <person name="Lutzoni F."/>
            <person name="Magnuson J."/>
            <person name="Mondo S."/>
            <person name="Nolan M."/>
            <person name="Ohm R."/>
            <person name="Pangilinan J."/>
            <person name="Park H.-J."/>
            <person name="Ramirez L."/>
            <person name="Alfaro M."/>
            <person name="Sun H."/>
            <person name="Tritt A."/>
            <person name="Yoshinaga Y."/>
            <person name="Zwiers L.-H."/>
            <person name="Turgeon B."/>
            <person name="Goodwin S."/>
            <person name="Spatafora J."/>
            <person name="Crous P."/>
            <person name="Grigoriev I."/>
        </authorList>
    </citation>
    <scope>NUCLEOTIDE SEQUENCE</scope>
    <source>
        <strain evidence="2">CBS 119925</strain>
    </source>
</reference>
<evidence type="ECO:0000313" key="2">
    <source>
        <dbReference type="EMBL" id="KAF2752299.1"/>
    </source>
</evidence>
<evidence type="ECO:0000313" key="3">
    <source>
        <dbReference type="Proteomes" id="UP000799440"/>
    </source>
</evidence>
<dbReference type="EMBL" id="MU006561">
    <property type="protein sequence ID" value="KAF2752299.1"/>
    <property type="molecule type" value="Genomic_DNA"/>
</dbReference>
<proteinExistence type="predicted"/>
<dbReference type="OrthoDB" id="2121326at2759"/>
<organism evidence="2 3">
    <name type="scientific">Sporormia fimetaria CBS 119925</name>
    <dbReference type="NCBI Taxonomy" id="1340428"/>
    <lineage>
        <taxon>Eukaryota</taxon>
        <taxon>Fungi</taxon>
        <taxon>Dikarya</taxon>
        <taxon>Ascomycota</taxon>
        <taxon>Pezizomycotina</taxon>
        <taxon>Dothideomycetes</taxon>
        <taxon>Pleosporomycetidae</taxon>
        <taxon>Pleosporales</taxon>
        <taxon>Sporormiaceae</taxon>
        <taxon>Sporormia</taxon>
    </lineage>
</organism>